<evidence type="ECO:0000256" key="8">
    <source>
        <dbReference type="ARBA" id="ARBA00023065"/>
    </source>
</evidence>
<dbReference type="GO" id="GO:0034702">
    <property type="term" value="C:monoatomic ion channel complex"/>
    <property type="evidence" value="ECO:0007669"/>
    <property type="project" value="UniProtKB-KW"/>
</dbReference>
<dbReference type="Pfam" id="PF17655">
    <property type="entry name" value="IRK_C"/>
    <property type="match status" value="1"/>
</dbReference>
<dbReference type="Gene3D" id="1.10.287.70">
    <property type="match status" value="1"/>
</dbReference>
<dbReference type="GO" id="GO:0005886">
    <property type="term" value="C:plasma membrane"/>
    <property type="evidence" value="ECO:0007669"/>
    <property type="project" value="TreeGrafter"/>
</dbReference>
<keyword evidence="10 12" id="KW-0407">Ion channel</keyword>
<dbReference type="InterPro" id="IPR014756">
    <property type="entry name" value="Ig_E-set"/>
</dbReference>
<organism evidence="17">
    <name type="scientific">Phallusia mammillata</name>
    <dbReference type="NCBI Taxonomy" id="59560"/>
    <lineage>
        <taxon>Eukaryota</taxon>
        <taxon>Metazoa</taxon>
        <taxon>Chordata</taxon>
        <taxon>Tunicata</taxon>
        <taxon>Ascidiacea</taxon>
        <taxon>Phlebobranchia</taxon>
        <taxon>Ascidiidae</taxon>
        <taxon>Phallusia</taxon>
    </lineage>
</organism>
<evidence type="ECO:0000256" key="4">
    <source>
        <dbReference type="ARBA" id="ARBA00022692"/>
    </source>
</evidence>
<dbReference type="SUPFAM" id="SSF81296">
    <property type="entry name" value="E set domains"/>
    <property type="match status" value="1"/>
</dbReference>
<dbReference type="Gene3D" id="2.60.40.1400">
    <property type="entry name" value="G protein-activated inward rectifier potassium channel 1"/>
    <property type="match status" value="1"/>
</dbReference>
<evidence type="ECO:0000256" key="9">
    <source>
        <dbReference type="ARBA" id="ARBA00023136"/>
    </source>
</evidence>
<keyword evidence="4 12" id="KW-0812">Transmembrane</keyword>
<dbReference type="InterPro" id="IPR013518">
    <property type="entry name" value="K_chnl_inward-rec_Kir_cyto"/>
</dbReference>
<dbReference type="GO" id="GO:1990573">
    <property type="term" value="P:potassium ion import across plasma membrane"/>
    <property type="evidence" value="ECO:0007669"/>
    <property type="project" value="TreeGrafter"/>
</dbReference>
<evidence type="ECO:0000313" key="17">
    <source>
        <dbReference type="EMBL" id="CAB3258029.1"/>
    </source>
</evidence>
<feature type="transmembrane region" description="Helical" evidence="14">
    <location>
        <begin position="389"/>
        <end position="414"/>
    </location>
</feature>
<keyword evidence="2 12" id="KW-0813">Transport</keyword>
<dbReference type="EMBL" id="LR786132">
    <property type="protein sequence ID" value="CAB3258029.1"/>
    <property type="molecule type" value="mRNA"/>
</dbReference>
<comment type="similarity">
    <text evidence="12">Belongs to the inward rectifier-type potassium channel (TC 1.A.2.1) family.</text>
</comment>
<evidence type="ECO:0000256" key="13">
    <source>
        <dbReference type="SAM" id="MobiDB-lite"/>
    </source>
</evidence>
<keyword evidence="8 12" id="KW-0406">Ion transport</keyword>
<name>A0A6F9DEW4_9ASCI</name>
<protein>
    <submittedName>
        <fullName evidence="17">ATP-sensitive inward rectifier potassium channel 1-like</fullName>
    </submittedName>
</protein>
<sequence length="649" mass="73099">MAYLDRLESESSYLNLASVGDSDDSCSYANGIDKNNNDEANRSPHITFKPPGFYRSVSTSAAYCLRRDNRSLEDYARNGIFFHQQRRRLRMSQTEMKALSGRAVDLSTIADSRNDVFLPSSDVYLERKSDSSDANDNTDASSYAGSQCGEPSSPCDSSNDETDGEDSNDSTQMIRSLRESTTSVYNTSFNNNNKKKPRLSQSGTPRSVNFRIQSPQRRVRKNYRVSNSSLNDCRRPHHHSLQISSVRAASTCDCSNCLVEYNQRLIDTDGSSNIQIKDVNGKIDMYSRYFNDIFTTFLDSSWSWILFITLVVYLGHWIIFGALYWIFAIANNDYAKMYGSEAINASANATTGDPCVYQVYDFVSAFLFSMESETTIGYGLRSITPECPVAVACLTIQCIISGIFDTWIIGLCYARMARPDSRSKTVLFASKAVICKRDGKRCLLVRVANLRKSLLVGVTVRAKMLACRAAETREKKTGIDLMLEHHNVHFKNSTSAFLTAPVEYCHVIDKSSPLYGIRADRFNRASHNYFEIVFILTGTLESTGLTMQAQTSYLSKEIFYGHRYAPVVTKRLDKGRYDVNFKRFHEVMAEPLSVHQSSRTKDHKRAMEERRGTVTTLVEETEDDVLSTSDEVFTTGGSHERVAASNSWV</sequence>
<dbReference type="AlphaFoldDB" id="A0A6F9DEW4"/>
<proteinExistence type="evidence at transcript level"/>
<dbReference type="PANTHER" id="PTHR11767:SF21">
    <property type="entry name" value="ATP-SENSITIVE INWARD RECTIFIER POTASSIUM CHANNEL 10"/>
    <property type="match status" value="1"/>
</dbReference>
<evidence type="ECO:0000256" key="12">
    <source>
        <dbReference type="RuleBase" id="RU003822"/>
    </source>
</evidence>
<evidence type="ECO:0000256" key="14">
    <source>
        <dbReference type="SAM" id="Phobius"/>
    </source>
</evidence>
<keyword evidence="3 12" id="KW-0633">Potassium transport</keyword>
<dbReference type="GO" id="GO:0034765">
    <property type="term" value="P:regulation of monoatomic ion transmembrane transport"/>
    <property type="evidence" value="ECO:0007669"/>
    <property type="project" value="TreeGrafter"/>
</dbReference>
<evidence type="ECO:0000256" key="2">
    <source>
        <dbReference type="ARBA" id="ARBA00022448"/>
    </source>
</evidence>
<comment type="catalytic activity">
    <reaction evidence="11">
        <text>K(+)(in) = K(+)(out)</text>
        <dbReference type="Rhea" id="RHEA:29463"/>
        <dbReference type="ChEBI" id="CHEBI:29103"/>
    </reaction>
</comment>
<feature type="transmembrane region" description="Helical" evidence="14">
    <location>
        <begin position="304"/>
        <end position="327"/>
    </location>
</feature>
<evidence type="ECO:0000256" key="7">
    <source>
        <dbReference type="ARBA" id="ARBA00022989"/>
    </source>
</evidence>
<evidence type="ECO:0000256" key="6">
    <source>
        <dbReference type="ARBA" id="ARBA00022958"/>
    </source>
</evidence>
<keyword evidence="7 14" id="KW-1133">Transmembrane helix</keyword>
<evidence type="ECO:0000256" key="5">
    <source>
        <dbReference type="ARBA" id="ARBA00022882"/>
    </source>
</evidence>
<dbReference type="Pfam" id="PF01007">
    <property type="entry name" value="IRK"/>
    <property type="match status" value="1"/>
</dbReference>
<feature type="domain" description="Inward rectifier potassium channel C-terminal" evidence="16">
    <location>
        <begin position="427"/>
        <end position="597"/>
    </location>
</feature>
<feature type="compositionally biased region" description="Polar residues" evidence="13">
    <location>
        <begin position="199"/>
        <end position="209"/>
    </location>
</feature>
<dbReference type="PRINTS" id="PR01320">
    <property type="entry name" value="KIRCHANNEL"/>
</dbReference>
<dbReference type="InterPro" id="IPR040445">
    <property type="entry name" value="Kir_TM"/>
</dbReference>
<comment type="subcellular location">
    <subcellularLocation>
        <location evidence="1 12">Membrane</location>
        <topology evidence="1 12">Multi-pass membrane protein</topology>
    </subcellularLocation>
</comment>
<accession>A0A6F9DEW4</accession>
<feature type="compositionally biased region" description="Low complexity" evidence="13">
    <location>
        <begin position="132"/>
        <end position="142"/>
    </location>
</feature>
<feature type="compositionally biased region" description="Acidic residues" evidence="13">
    <location>
        <begin position="158"/>
        <end position="168"/>
    </location>
</feature>
<evidence type="ECO:0000259" key="16">
    <source>
        <dbReference type="Pfam" id="PF17655"/>
    </source>
</evidence>
<feature type="domain" description="Potassium channel inwardly rectifying transmembrane" evidence="15">
    <location>
        <begin position="267"/>
        <end position="419"/>
    </location>
</feature>
<keyword evidence="5 12" id="KW-0851">Voltage-gated channel</keyword>
<gene>
    <name evidence="17" type="primary">Kcnj1-001</name>
</gene>
<keyword evidence="9 14" id="KW-0472">Membrane</keyword>
<feature type="compositionally biased region" description="Polar residues" evidence="13">
    <location>
        <begin position="169"/>
        <end position="192"/>
    </location>
</feature>
<evidence type="ECO:0000256" key="10">
    <source>
        <dbReference type="ARBA" id="ARBA00023303"/>
    </source>
</evidence>
<evidence type="ECO:0000256" key="1">
    <source>
        <dbReference type="ARBA" id="ARBA00004141"/>
    </source>
</evidence>
<dbReference type="SUPFAM" id="SSF81324">
    <property type="entry name" value="Voltage-gated potassium channels"/>
    <property type="match status" value="1"/>
</dbReference>
<keyword evidence="6 12" id="KW-0630">Potassium</keyword>
<evidence type="ECO:0000256" key="11">
    <source>
        <dbReference type="ARBA" id="ARBA00034430"/>
    </source>
</evidence>
<dbReference type="GO" id="GO:0005242">
    <property type="term" value="F:inward rectifier potassium channel activity"/>
    <property type="evidence" value="ECO:0007669"/>
    <property type="project" value="InterPro"/>
</dbReference>
<dbReference type="PANTHER" id="PTHR11767">
    <property type="entry name" value="INWARD RECTIFIER POTASSIUM CHANNEL"/>
    <property type="match status" value="1"/>
</dbReference>
<evidence type="ECO:0000259" key="15">
    <source>
        <dbReference type="Pfam" id="PF01007"/>
    </source>
</evidence>
<dbReference type="InterPro" id="IPR041647">
    <property type="entry name" value="IRK_C"/>
</dbReference>
<reference evidence="17" key="1">
    <citation type="submission" date="2020-04" db="EMBL/GenBank/DDBJ databases">
        <authorList>
            <person name="Neveu A P."/>
        </authorList>
    </citation>
    <scope>NUCLEOTIDE SEQUENCE</scope>
    <source>
        <tissue evidence="17">Whole embryo</tissue>
    </source>
</reference>
<dbReference type="InterPro" id="IPR016449">
    <property type="entry name" value="K_chnl_inward-rec_Kir"/>
</dbReference>
<feature type="region of interest" description="Disordered" evidence="13">
    <location>
        <begin position="127"/>
        <end position="209"/>
    </location>
</feature>
<evidence type="ECO:0000256" key="3">
    <source>
        <dbReference type="ARBA" id="ARBA00022538"/>
    </source>
</evidence>